<dbReference type="AlphaFoldDB" id="A0AAU9J087"/>
<organism evidence="2 3">
    <name type="scientific">Blepharisma stoltei</name>
    <dbReference type="NCBI Taxonomy" id="1481888"/>
    <lineage>
        <taxon>Eukaryota</taxon>
        <taxon>Sar</taxon>
        <taxon>Alveolata</taxon>
        <taxon>Ciliophora</taxon>
        <taxon>Postciliodesmatophora</taxon>
        <taxon>Heterotrichea</taxon>
        <taxon>Heterotrichida</taxon>
        <taxon>Blepharismidae</taxon>
        <taxon>Blepharisma</taxon>
    </lineage>
</organism>
<feature type="transmembrane region" description="Helical" evidence="1">
    <location>
        <begin position="55"/>
        <end position="73"/>
    </location>
</feature>
<reference evidence="2" key="1">
    <citation type="submission" date="2021-09" db="EMBL/GenBank/DDBJ databases">
        <authorList>
            <consortium name="AG Swart"/>
            <person name="Singh M."/>
            <person name="Singh A."/>
            <person name="Seah K."/>
            <person name="Emmerich C."/>
        </authorList>
    </citation>
    <scope>NUCLEOTIDE SEQUENCE</scope>
    <source>
        <strain evidence="2">ATCC30299</strain>
    </source>
</reference>
<sequence>MELFMAMRKYRCEKGYLKLISRTADTMYILGFLKSLKHMTIWNFVLLYKHSENNLRSKLIFFSIFFSIFYLNFSSSRSSYRFFFIKKSSSSILSFTLSQNSWCQNSAPFLESMLSIYSLILQNFWLIARNFFSYQSVQPIVFHWKY</sequence>
<evidence type="ECO:0008006" key="4">
    <source>
        <dbReference type="Google" id="ProtNLM"/>
    </source>
</evidence>
<dbReference type="Proteomes" id="UP001162131">
    <property type="component" value="Unassembled WGS sequence"/>
</dbReference>
<evidence type="ECO:0000256" key="1">
    <source>
        <dbReference type="SAM" id="Phobius"/>
    </source>
</evidence>
<keyword evidence="1" id="KW-0812">Transmembrane</keyword>
<comment type="caution">
    <text evidence="2">The sequence shown here is derived from an EMBL/GenBank/DDBJ whole genome shotgun (WGS) entry which is preliminary data.</text>
</comment>
<keyword evidence="1" id="KW-1133">Transmembrane helix</keyword>
<keyword evidence="3" id="KW-1185">Reference proteome</keyword>
<gene>
    <name evidence="2" type="ORF">BSTOLATCC_MIC12965</name>
</gene>
<proteinExistence type="predicted"/>
<dbReference type="EMBL" id="CAJZBQ010000013">
    <property type="protein sequence ID" value="CAG9315191.1"/>
    <property type="molecule type" value="Genomic_DNA"/>
</dbReference>
<keyword evidence="1" id="KW-0472">Membrane</keyword>
<protein>
    <recommendedName>
        <fullName evidence="4">Maturase K</fullName>
    </recommendedName>
</protein>
<accession>A0AAU9J087</accession>
<evidence type="ECO:0000313" key="2">
    <source>
        <dbReference type="EMBL" id="CAG9315191.1"/>
    </source>
</evidence>
<evidence type="ECO:0000313" key="3">
    <source>
        <dbReference type="Proteomes" id="UP001162131"/>
    </source>
</evidence>
<name>A0AAU9J087_9CILI</name>